<dbReference type="FunFam" id="3.30.200.110:FF:000002">
    <property type="entry name" value="Inositol-pentakisphosphate 2-kinase"/>
    <property type="match status" value="1"/>
</dbReference>
<keyword evidence="7 12" id="KW-0547">Nucleotide-binding</keyword>
<evidence type="ECO:0000256" key="10">
    <source>
        <dbReference type="ARBA" id="ARBA00022840"/>
    </source>
</evidence>
<comment type="function">
    <text evidence="11">Phosphorylates Ins(1,3,4,5,6)P5 at position 2 to form Ins(1,2,3,4,5,6)P6 (InsP6 or phytate). Phytate is a regulator of intracellular signaling, a highly abundant animal antinutrient, and a phosphate store in plant seeds. Also phosphorylates Ins(1,3,4,6)P4 and Ins(1,4,5,6)P4 to produce Ins(1,2,3,4,6)P5 and Ins(1,2,4,5,6)P5.</text>
</comment>
<name>D7MW33_ARALL</name>
<dbReference type="Proteomes" id="UP000008694">
    <property type="component" value="Unassembled WGS sequence"/>
</dbReference>
<evidence type="ECO:0000313" key="14">
    <source>
        <dbReference type="Proteomes" id="UP000008694"/>
    </source>
</evidence>
<evidence type="ECO:0000256" key="1">
    <source>
        <dbReference type="ARBA" id="ARBA00001774"/>
    </source>
</evidence>
<comment type="domain">
    <text evidence="12">The EXKPK motif is conserved in inositol-pentakisphosphate 2-kinases of both family 1 and 2.</text>
</comment>
<evidence type="ECO:0000256" key="7">
    <source>
        <dbReference type="ARBA" id="ARBA00022741"/>
    </source>
</evidence>
<dbReference type="STRING" id="81972.D7MW33"/>
<evidence type="ECO:0000256" key="2">
    <source>
        <dbReference type="ARBA" id="ARBA00001947"/>
    </source>
</evidence>
<evidence type="ECO:0000256" key="11">
    <source>
        <dbReference type="ARBA" id="ARBA00056211"/>
    </source>
</evidence>
<dbReference type="GO" id="GO:0005634">
    <property type="term" value="C:nucleus"/>
    <property type="evidence" value="ECO:0007669"/>
    <property type="project" value="TreeGrafter"/>
</dbReference>
<evidence type="ECO:0000256" key="3">
    <source>
        <dbReference type="ARBA" id="ARBA00007229"/>
    </source>
</evidence>
<dbReference type="HOGENOM" id="CLU_1588704_0_0_1"/>
<comment type="similarity">
    <text evidence="3">Belongs to the IPK1 type 2 family.</text>
</comment>
<keyword evidence="5 12" id="KW-0808">Transferase</keyword>
<sequence>MVLEEKDASDWIYRGEGGANLVLAYAGSSPLFVGKVIRIQKARRNDKAHMTANGVVSVLTSDEQLLWRENKELISSPNKEVLEQRYVKHVIIPLLGPKHVDAGVRVSVSKEFLECVDKKVTKQRPLWRVNAAHVDTSHDSALILNDHSLFSHGIFSIGDCISVEIKSL</sequence>
<protein>
    <recommendedName>
        <fullName evidence="4 12">Inositol-pentakisphosphate 2-kinase</fullName>
        <ecNumber evidence="4 12">2.7.1.158</ecNumber>
    </recommendedName>
</protein>
<evidence type="ECO:0000313" key="13">
    <source>
        <dbReference type="EMBL" id="EFH39248.1"/>
    </source>
</evidence>
<gene>
    <name evidence="13" type="ORF">ARALYDRAFT_655333</name>
</gene>
<comment type="catalytic activity">
    <reaction evidence="1 12">
        <text>1D-myo-inositol 1,3,4,5,6-pentakisphosphate + ATP = 1D-myo-inositol hexakisphosphate + ADP + H(+)</text>
        <dbReference type="Rhea" id="RHEA:20313"/>
        <dbReference type="ChEBI" id="CHEBI:15378"/>
        <dbReference type="ChEBI" id="CHEBI:30616"/>
        <dbReference type="ChEBI" id="CHEBI:57733"/>
        <dbReference type="ChEBI" id="CHEBI:58130"/>
        <dbReference type="ChEBI" id="CHEBI:456216"/>
        <dbReference type="EC" id="2.7.1.158"/>
    </reaction>
</comment>
<evidence type="ECO:0000256" key="8">
    <source>
        <dbReference type="ARBA" id="ARBA00022777"/>
    </source>
</evidence>
<comment type="cofactor">
    <cofactor evidence="2">
        <name>Zn(2+)</name>
        <dbReference type="ChEBI" id="CHEBI:29105"/>
    </cofactor>
</comment>
<dbReference type="GO" id="GO:0032958">
    <property type="term" value="P:inositol phosphate biosynthetic process"/>
    <property type="evidence" value="ECO:0007669"/>
    <property type="project" value="TreeGrafter"/>
</dbReference>
<accession>D7MW33</accession>
<dbReference type="Gramene" id="Al_scaffold_0061_2">
    <property type="protein sequence ID" value="Al_scaffold_0061_2"/>
    <property type="gene ID" value="Al_scaffold_0061_2"/>
</dbReference>
<dbReference type="GO" id="GO:0005524">
    <property type="term" value="F:ATP binding"/>
    <property type="evidence" value="ECO:0007669"/>
    <property type="project" value="UniProtKB-KW"/>
</dbReference>
<keyword evidence="14" id="KW-1185">Reference proteome</keyword>
<dbReference type="InterPro" id="IPR009286">
    <property type="entry name" value="Ins_P5_2-kin"/>
</dbReference>
<dbReference type="GO" id="GO:0046872">
    <property type="term" value="F:metal ion binding"/>
    <property type="evidence" value="ECO:0007669"/>
    <property type="project" value="UniProtKB-KW"/>
</dbReference>
<evidence type="ECO:0000256" key="12">
    <source>
        <dbReference type="RuleBase" id="RU364126"/>
    </source>
</evidence>
<dbReference type="Gene3D" id="3.30.200.110">
    <property type="entry name" value="Inositol-pentakisphosphate 2-kinase, N-lobe"/>
    <property type="match status" value="1"/>
</dbReference>
<keyword evidence="10 12" id="KW-0067">ATP-binding</keyword>
<organism evidence="14">
    <name type="scientific">Arabidopsis lyrata subsp. lyrata</name>
    <name type="common">Lyre-leaved rock-cress</name>
    <dbReference type="NCBI Taxonomy" id="81972"/>
    <lineage>
        <taxon>Eukaryota</taxon>
        <taxon>Viridiplantae</taxon>
        <taxon>Streptophyta</taxon>
        <taxon>Embryophyta</taxon>
        <taxon>Tracheophyta</taxon>
        <taxon>Spermatophyta</taxon>
        <taxon>Magnoliopsida</taxon>
        <taxon>eudicotyledons</taxon>
        <taxon>Gunneridae</taxon>
        <taxon>Pentapetalae</taxon>
        <taxon>rosids</taxon>
        <taxon>malvids</taxon>
        <taxon>Brassicales</taxon>
        <taxon>Brassicaceae</taxon>
        <taxon>Camelineae</taxon>
        <taxon>Arabidopsis</taxon>
    </lineage>
</organism>
<dbReference type="EC" id="2.7.1.158" evidence="4 12"/>
<evidence type="ECO:0000256" key="6">
    <source>
        <dbReference type="ARBA" id="ARBA00022723"/>
    </source>
</evidence>
<proteinExistence type="inferred from homology"/>
<evidence type="ECO:0000256" key="5">
    <source>
        <dbReference type="ARBA" id="ARBA00022679"/>
    </source>
</evidence>
<dbReference type="InterPro" id="IPR043001">
    <property type="entry name" value="IP5_2-K_N_lobe"/>
</dbReference>
<keyword evidence="6" id="KW-0479">Metal-binding</keyword>
<keyword evidence="8 12" id="KW-0418">Kinase</keyword>
<dbReference type="eggNOG" id="KOG4749">
    <property type="taxonomic scope" value="Eukaryota"/>
</dbReference>
<dbReference type="PANTHER" id="PTHR14456">
    <property type="entry name" value="INOSITOL POLYPHOSPHATE KINASE 1"/>
    <property type="match status" value="1"/>
</dbReference>
<evidence type="ECO:0000256" key="9">
    <source>
        <dbReference type="ARBA" id="ARBA00022833"/>
    </source>
</evidence>
<evidence type="ECO:0000256" key="4">
    <source>
        <dbReference type="ARBA" id="ARBA00012023"/>
    </source>
</evidence>
<reference evidence="14" key="1">
    <citation type="journal article" date="2011" name="Nat. Genet.">
        <title>The Arabidopsis lyrata genome sequence and the basis of rapid genome size change.</title>
        <authorList>
            <person name="Hu T.T."/>
            <person name="Pattyn P."/>
            <person name="Bakker E.G."/>
            <person name="Cao J."/>
            <person name="Cheng J.-F."/>
            <person name="Clark R.M."/>
            <person name="Fahlgren N."/>
            <person name="Fawcett J.A."/>
            <person name="Grimwood J."/>
            <person name="Gundlach H."/>
            <person name="Haberer G."/>
            <person name="Hollister J.D."/>
            <person name="Ossowski S."/>
            <person name="Ottilar R.P."/>
            <person name="Salamov A.A."/>
            <person name="Schneeberger K."/>
            <person name="Spannagl M."/>
            <person name="Wang X."/>
            <person name="Yang L."/>
            <person name="Nasrallah M.E."/>
            <person name="Bergelson J."/>
            <person name="Carrington J.C."/>
            <person name="Gaut B.S."/>
            <person name="Schmutz J."/>
            <person name="Mayer K.F.X."/>
            <person name="Van de Peer Y."/>
            <person name="Grigoriev I.V."/>
            <person name="Nordborg M."/>
            <person name="Weigel D."/>
            <person name="Guo Y.-L."/>
        </authorList>
    </citation>
    <scope>NUCLEOTIDE SEQUENCE [LARGE SCALE GENOMIC DNA]</scope>
    <source>
        <strain evidence="14">cv. MN47</strain>
    </source>
</reference>
<dbReference type="EMBL" id="GL348762">
    <property type="protein sequence ID" value="EFH39248.1"/>
    <property type="molecule type" value="Genomic_DNA"/>
</dbReference>
<keyword evidence="9" id="KW-0862">Zinc</keyword>
<dbReference type="PANTHER" id="PTHR14456:SF2">
    <property type="entry name" value="INOSITOL-PENTAKISPHOSPHATE 2-KINASE"/>
    <property type="match status" value="1"/>
</dbReference>
<dbReference type="AlphaFoldDB" id="D7MW33"/>
<dbReference type="GO" id="GO:0035299">
    <property type="term" value="F:inositol-1,3,4,5,6-pentakisphosphate 2-kinase activity"/>
    <property type="evidence" value="ECO:0007669"/>
    <property type="project" value="UniProtKB-EC"/>
</dbReference>
<dbReference type="Pfam" id="PF06090">
    <property type="entry name" value="Ins_P5_2-kin"/>
    <property type="match status" value="1"/>
</dbReference>